<evidence type="ECO:0000313" key="2">
    <source>
        <dbReference type="EMBL" id="CAB1423093.1"/>
    </source>
</evidence>
<proteinExistence type="predicted"/>
<organism evidence="2 3">
    <name type="scientific">Pleuronectes platessa</name>
    <name type="common">European plaice</name>
    <dbReference type="NCBI Taxonomy" id="8262"/>
    <lineage>
        <taxon>Eukaryota</taxon>
        <taxon>Metazoa</taxon>
        <taxon>Chordata</taxon>
        <taxon>Craniata</taxon>
        <taxon>Vertebrata</taxon>
        <taxon>Euteleostomi</taxon>
        <taxon>Actinopterygii</taxon>
        <taxon>Neopterygii</taxon>
        <taxon>Teleostei</taxon>
        <taxon>Neoteleostei</taxon>
        <taxon>Acanthomorphata</taxon>
        <taxon>Carangaria</taxon>
        <taxon>Pleuronectiformes</taxon>
        <taxon>Pleuronectoidei</taxon>
        <taxon>Pleuronectidae</taxon>
        <taxon>Pleuronectes</taxon>
    </lineage>
</organism>
<accession>A0A9N7YEU0</accession>
<feature type="compositionally biased region" description="Basic and acidic residues" evidence="1">
    <location>
        <begin position="91"/>
        <end position="106"/>
    </location>
</feature>
<feature type="region of interest" description="Disordered" evidence="1">
    <location>
        <begin position="49"/>
        <end position="134"/>
    </location>
</feature>
<feature type="compositionally biased region" description="Polar residues" evidence="1">
    <location>
        <begin position="120"/>
        <end position="134"/>
    </location>
</feature>
<name>A0A9N7YEU0_PLEPL</name>
<feature type="non-terminal residue" evidence="2">
    <location>
        <position position="134"/>
    </location>
</feature>
<gene>
    <name evidence="2" type="ORF">PLEPLA_LOCUS11011</name>
</gene>
<keyword evidence="3" id="KW-1185">Reference proteome</keyword>
<dbReference type="Proteomes" id="UP001153269">
    <property type="component" value="Unassembled WGS sequence"/>
</dbReference>
<reference evidence="2" key="1">
    <citation type="submission" date="2020-03" db="EMBL/GenBank/DDBJ databases">
        <authorList>
            <person name="Weist P."/>
        </authorList>
    </citation>
    <scope>NUCLEOTIDE SEQUENCE</scope>
</reference>
<dbReference type="AlphaFoldDB" id="A0A9N7YEU0"/>
<protein>
    <submittedName>
        <fullName evidence="2">Uncharacterized protein</fullName>
    </submittedName>
</protein>
<comment type="caution">
    <text evidence="2">The sequence shown here is derived from an EMBL/GenBank/DDBJ whole genome shotgun (WGS) entry which is preliminary data.</text>
</comment>
<evidence type="ECO:0000313" key="3">
    <source>
        <dbReference type="Proteomes" id="UP001153269"/>
    </source>
</evidence>
<dbReference type="EMBL" id="CADEAL010000634">
    <property type="protein sequence ID" value="CAB1423093.1"/>
    <property type="molecule type" value="Genomic_DNA"/>
</dbReference>
<sequence>VEGGRPGEELDSVDKVGDAISPHFMLLGSSWAWPKVTIAPREKDTLSPWERFSGGLNPGLARVKARRDPGQTHGAPLPSPRSGPGIMNGDALKRAARCTDTEHGPAEPDAPELARDTGGWWNSSTMSARGSSAH</sequence>
<evidence type="ECO:0000256" key="1">
    <source>
        <dbReference type="SAM" id="MobiDB-lite"/>
    </source>
</evidence>